<accession>A0ABT3L1R2</accession>
<evidence type="ECO:0000313" key="5">
    <source>
        <dbReference type="EMBL" id="MCW6035064.1"/>
    </source>
</evidence>
<keyword evidence="3 4" id="KW-0732">Signal</keyword>
<dbReference type="Pfam" id="PF13416">
    <property type="entry name" value="SBP_bac_8"/>
    <property type="match status" value="1"/>
</dbReference>
<dbReference type="InterPro" id="IPR026045">
    <property type="entry name" value="Ferric-bd"/>
</dbReference>
<evidence type="ECO:0000256" key="4">
    <source>
        <dbReference type="SAM" id="SignalP"/>
    </source>
</evidence>
<dbReference type="RefSeq" id="WP_265262727.1">
    <property type="nucleotide sequence ID" value="NZ_JAIHOM010000006.1"/>
</dbReference>
<organism evidence="5 6">
    <name type="scientific">Spirulina subsalsa FACHB-351</name>
    <dbReference type="NCBI Taxonomy" id="234711"/>
    <lineage>
        <taxon>Bacteria</taxon>
        <taxon>Bacillati</taxon>
        <taxon>Cyanobacteriota</taxon>
        <taxon>Cyanophyceae</taxon>
        <taxon>Spirulinales</taxon>
        <taxon>Spirulinaceae</taxon>
        <taxon>Spirulina</taxon>
    </lineage>
</organism>
<keyword evidence="2" id="KW-0406">Ion transport</keyword>
<comment type="similarity">
    <text evidence="1">Belongs to the bacterial solute-binding protein 1 family.</text>
</comment>
<dbReference type="SUPFAM" id="SSF53850">
    <property type="entry name" value="Periplasmic binding protein-like II"/>
    <property type="match status" value="1"/>
</dbReference>
<comment type="caution">
    <text evidence="5">The sequence shown here is derived from an EMBL/GenBank/DDBJ whole genome shotgun (WGS) entry which is preliminary data.</text>
</comment>
<dbReference type="EMBL" id="JAIHOM010000006">
    <property type="protein sequence ID" value="MCW6035064.1"/>
    <property type="molecule type" value="Genomic_DNA"/>
</dbReference>
<gene>
    <name evidence="5" type="ORF">K4A83_02085</name>
</gene>
<keyword evidence="2" id="KW-0408">Iron</keyword>
<keyword evidence="2" id="KW-0813">Transport</keyword>
<feature type="chain" id="PRO_5045288339" evidence="4">
    <location>
        <begin position="25"/>
        <end position="356"/>
    </location>
</feature>
<evidence type="ECO:0000256" key="1">
    <source>
        <dbReference type="ARBA" id="ARBA00008520"/>
    </source>
</evidence>
<proteinExistence type="inferred from homology"/>
<dbReference type="PROSITE" id="PS51257">
    <property type="entry name" value="PROKAR_LIPOPROTEIN"/>
    <property type="match status" value="1"/>
</dbReference>
<sequence length="356" mass="38882">MTINRKHILTLSAGLVMLWGTGCATTTEAPTDTAGRPSGEGEVNLYTARHYDVDSDLYSQFTEATGIKVNVIEGKAEELLERIQSEGANSPADVFMTVDAGNLWQAQEAGVFQPVSSATLKAAIPENLREDEGYWFALTKRARIIVYNTDKVQPDELSTYEALAEPQWQGRVCMRSSSNIYNQSLVAAKLEEWGTERTETWLRGLVANFARDPEGNDTAQIQAVASGQCDVAIANSYYVGRLLASEDPKDREVTANIAVFFPNQDTGGTHINVSGAGVVANAPNKENAVTFLEFLTTPEAQKIFASANNEYPVTANVEENEFVKGFGDFQASGLNVEVYGERNADAVRLMDQVGWK</sequence>
<dbReference type="PIRSF" id="PIRSF002825">
    <property type="entry name" value="CfbpA"/>
    <property type="match status" value="1"/>
</dbReference>
<dbReference type="Proteomes" id="UP001526426">
    <property type="component" value="Unassembled WGS sequence"/>
</dbReference>
<keyword evidence="2" id="KW-0410">Iron transport</keyword>
<feature type="signal peptide" evidence="4">
    <location>
        <begin position="1"/>
        <end position="24"/>
    </location>
</feature>
<dbReference type="Gene3D" id="3.40.190.10">
    <property type="entry name" value="Periplasmic binding protein-like II"/>
    <property type="match status" value="2"/>
</dbReference>
<evidence type="ECO:0000313" key="6">
    <source>
        <dbReference type="Proteomes" id="UP001526426"/>
    </source>
</evidence>
<keyword evidence="6" id="KW-1185">Reference proteome</keyword>
<evidence type="ECO:0000256" key="2">
    <source>
        <dbReference type="ARBA" id="ARBA00022496"/>
    </source>
</evidence>
<dbReference type="PANTHER" id="PTHR30006:SF15">
    <property type="entry name" value="IRON-UTILIZATION PERIPLASMIC PROTEIN"/>
    <property type="match status" value="1"/>
</dbReference>
<dbReference type="InterPro" id="IPR006059">
    <property type="entry name" value="SBP"/>
</dbReference>
<name>A0ABT3L1R2_9CYAN</name>
<reference evidence="5 6" key="1">
    <citation type="submission" date="2021-08" db="EMBL/GenBank/DDBJ databases">
        <title>Draft genome sequence of Spirulina subsalsa with high tolerance to salinity and hype-accumulation of phycocyanin.</title>
        <authorList>
            <person name="Pei H."/>
            <person name="Jiang L."/>
        </authorList>
    </citation>
    <scope>NUCLEOTIDE SEQUENCE [LARGE SCALE GENOMIC DNA]</scope>
    <source>
        <strain evidence="5 6">FACHB-351</strain>
    </source>
</reference>
<evidence type="ECO:0000256" key="3">
    <source>
        <dbReference type="ARBA" id="ARBA00022729"/>
    </source>
</evidence>
<dbReference type="CDD" id="cd13542">
    <property type="entry name" value="PBP2_FutA1_ilke"/>
    <property type="match status" value="1"/>
</dbReference>
<dbReference type="PANTHER" id="PTHR30006">
    <property type="entry name" value="THIAMINE-BINDING PERIPLASMIC PROTEIN-RELATED"/>
    <property type="match status" value="1"/>
</dbReference>
<protein>
    <submittedName>
        <fullName evidence="5">Fe(3+) ABC transporter substrate-binding protein</fullName>
    </submittedName>
</protein>